<evidence type="ECO:0000256" key="1">
    <source>
        <dbReference type="SAM" id="SignalP"/>
    </source>
</evidence>
<gene>
    <name evidence="2" type="ORF">PBLR_15896</name>
</gene>
<dbReference type="PROSITE" id="PS51257">
    <property type="entry name" value="PROKAR_LIPOPROTEIN"/>
    <property type="match status" value="1"/>
</dbReference>
<sequence length="146" mass="16280">MFDWKKIAKLCVGIGFVLSLAACSNSGGDSSEFKGVEYIGKGVMESMVNVAVHGPDQMLFLEAVKVVDDQPTVRKVLEAVEQHRGISMEFDQNGRITQVNDQTNNEQSRWTLLIDNVVMDQDINELKVEDDQNITVLYDDLEGKAN</sequence>
<dbReference type="AlphaFoldDB" id="A0A383RME1"/>
<proteinExistence type="predicted"/>
<organism evidence="2 3">
    <name type="scientific">Paenibacillus alvei</name>
    <name type="common">Bacillus alvei</name>
    <dbReference type="NCBI Taxonomy" id="44250"/>
    <lineage>
        <taxon>Bacteria</taxon>
        <taxon>Bacillati</taxon>
        <taxon>Bacillota</taxon>
        <taxon>Bacilli</taxon>
        <taxon>Bacillales</taxon>
        <taxon>Paenibacillaceae</taxon>
        <taxon>Paenibacillus</taxon>
    </lineage>
</organism>
<evidence type="ECO:0008006" key="4">
    <source>
        <dbReference type="Google" id="ProtNLM"/>
    </source>
</evidence>
<dbReference type="Proteomes" id="UP000304148">
    <property type="component" value="Chromosome"/>
</dbReference>
<feature type="chain" id="PRO_5039714363" description="DUF4430 domain-containing protein" evidence="1">
    <location>
        <begin position="22"/>
        <end position="146"/>
    </location>
</feature>
<feature type="signal peptide" evidence="1">
    <location>
        <begin position="1"/>
        <end position="21"/>
    </location>
</feature>
<evidence type="ECO:0000313" key="3">
    <source>
        <dbReference type="Proteomes" id="UP000304148"/>
    </source>
</evidence>
<protein>
    <recommendedName>
        <fullName evidence="4">DUF4430 domain-containing protein</fullName>
    </recommendedName>
</protein>
<keyword evidence="1" id="KW-0732">Signal</keyword>
<accession>A0A383RME1</accession>
<dbReference type="RefSeq" id="WP_138189061.1">
    <property type="nucleotide sequence ID" value="NZ_LS992241.1"/>
</dbReference>
<reference evidence="3" key="1">
    <citation type="submission" date="2018-08" db="EMBL/GenBank/DDBJ databases">
        <authorList>
            <person name="Chevrot R."/>
        </authorList>
    </citation>
    <scope>NUCLEOTIDE SEQUENCE [LARGE SCALE GENOMIC DNA]</scope>
</reference>
<evidence type="ECO:0000313" key="2">
    <source>
        <dbReference type="EMBL" id="SYX87466.1"/>
    </source>
</evidence>
<name>A0A383RME1_PAEAL</name>
<dbReference type="EMBL" id="LS992241">
    <property type="protein sequence ID" value="SYX87466.1"/>
    <property type="molecule type" value="Genomic_DNA"/>
</dbReference>